<reference evidence="1" key="1">
    <citation type="submission" date="2023-07" db="EMBL/GenBank/DDBJ databases">
        <title>Black Yeasts Isolated from many extreme environments.</title>
        <authorList>
            <person name="Coleine C."/>
            <person name="Stajich J.E."/>
            <person name="Selbmann L."/>
        </authorList>
    </citation>
    <scope>NUCLEOTIDE SEQUENCE</scope>
    <source>
        <strain evidence="1">CCFEE 5714</strain>
    </source>
</reference>
<dbReference type="Proteomes" id="UP001281147">
    <property type="component" value="Unassembled WGS sequence"/>
</dbReference>
<gene>
    <name evidence="1" type="ORF">LTR37_017695</name>
</gene>
<sequence length="1040" mass="116205">MPSFSIEVPGEANPLTENLLVHSLTSAASSNPNQIQTGTQQLQQWEKSPGYYKHLQSAYLDHRLPMEIRYLAIIQLKNGIDKYWRKTALNAVQKDDKEVIRSRLLDSALNEYDNRLAVQNALVIAKIARFKYPNDWPDALQSITNTLRSQSPPLQLARALLVLLHIVKELSTGRLQRTRQNLQAATPEIVHVLGTLYASCVDSWRSGISDDTEPLMQQSLLAMKVLRRLLIAGYEHPNRNSEVSTLWQLTQDHFGAFMQLEKAGHPHVGLIEKHMVQLAKLHHEMSRDHPAAFALLPNSIALVRAYWDVAKSFGEVFGSKEAVTLAVASANIGTNGDVDEAKASNEKLALKGLLTIRACVKMVHNASQTLKYRTPEDKEERSRATELIKQALLGQDFVREVMEVLVTRFFVFRASDLKEWEEEPEVWEKREEGDGEDWEFSIRSCSEKLFLDLAINYKDMLVQPLLQVFYSVANPANENVLFKDSVYTAIGLAAPVVHEHLDFDAFIRDVLVMEVQKRTPGYNIIRRRAAILLGQWITVKVAKSSRPAVYEIFQHLLNKDDALNDQVVRVTAGRQLKNICDDWDFKAEPFMPYAETTFTRLMELIGEAELTETKMALLNTMSIAVERLDHSISPFAARIVGMLSPLWEASAEEHLMKQAILTIVARLVNAMKADSLPMHPMVFPIIRGAVEPGSETEVYLLDDAMDLWAAILLQTPAPASEELLALVPYLFPIYELGSDNLRKALEITESYVLLAPAHMLSDSARMQMFSALSTLLGTLRPEANGMLCNLVEVIVRAAENLGGGPAVAQTTTDLVHVGFLAKLLDGLRGSWIAHCTTGPNRKDLPVDGIVETDYFSILARLIVGSLDGFCQACQRAAPLGQASNLESTMKWLLEEWFSHFENVGDPSRRKLMCLALTKLLETNQSFALVNLQSLMTVWTDIITELREEDADANADSLVYSTDGAGAAQGYDGSPEAPEDTRRRELSYSDVVHTVNLPGFVKQHLEQAIAAAGGSQRFQDEWLVNVDRDVLEGFSRMGIVG</sequence>
<dbReference type="EMBL" id="JAUTXU010000233">
    <property type="protein sequence ID" value="KAK3696988.1"/>
    <property type="molecule type" value="Genomic_DNA"/>
</dbReference>
<proteinExistence type="predicted"/>
<protein>
    <submittedName>
        <fullName evidence="1">Uncharacterized protein</fullName>
    </submittedName>
</protein>
<name>A0ACC3MJ92_9PEZI</name>
<evidence type="ECO:0000313" key="1">
    <source>
        <dbReference type="EMBL" id="KAK3696988.1"/>
    </source>
</evidence>
<evidence type="ECO:0000313" key="2">
    <source>
        <dbReference type="Proteomes" id="UP001281147"/>
    </source>
</evidence>
<keyword evidence="2" id="KW-1185">Reference proteome</keyword>
<comment type="caution">
    <text evidence="1">The sequence shown here is derived from an EMBL/GenBank/DDBJ whole genome shotgun (WGS) entry which is preliminary data.</text>
</comment>
<organism evidence="1 2">
    <name type="scientific">Vermiconidia calcicola</name>
    <dbReference type="NCBI Taxonomy" id="1690605"/>
    <lineage>
        <taxon>Eukaryota</taxon>
        <taxon>Fungi</taxon>
        <taxon>Dikarya</taxon>
        <taxon>Ascomycota</taxon>
        <taxon>Pezizomycotina</taxon>
        <taxon>Dothideomycetes</taxon>
        <taxon>Dothideomycetidae</taxon>
        <taxon>Mycosphaerellales</taxon>
        <taxon>Extremaceae</taxon>
        <taxon>Vermiconidia</taxon>
    </lineage>
</organism>
<accession>A0ACC3MJ92</accession>